<dbReference type="PIRSF" id="PIRSF036625">
    <property type="entry name" value="GAF_ANTAR"/>
    <property type="match status" value="1"/>
</dbReference>
<protein>
    <submittedName>
        <fullName evidence="6">Putative RNA-binding protein</fullName>
    </submittedName>
</protein>
<organism evidence="6 7">
    <name type="scientific">Frankia torreyi</name>
    <dbReference type="NCBI Taxonomy" id="1856"/>
    <lineage>
        <taxon>Bacteria</taxon>
        <taxon>Bacillati</taxon>
        <taxon>Actinomycetota</taxon>
        <taxon>Actinomycetes</taxon>
        <taxon>Frankiales</taxon>
        <taxon>Frankiaceae</taxon>
        <taxon>Frankia</taxon>
    </lineage>
</organism>
<evidence type="ECO:0000256" key="1">
    <source>
        <dbReference type="ARBA" id="ARBA00022679"/>
    </source>
</evidence>
<reference evidence="6 7" key="2">
    <citation type="journal article" date="2016" name="Genome Announc.">
        <title>Permanent Draft Genome Sequences for Two Variants of Frankia sp. Strain CpI1, the First Frankia Strain Isolated from Root Nodules of Comptonia peregrina.</title>
        <authorList>
            <person name="Oshone R."/>
            <person name="Hurst S.G.IV."/>
            <person name="Abebe-Akele F."/>
            <person name="Simpson S."/>
            <person name="Morris K."/>
            <person name="Thomas W.K."/>
            <person name="Tisa L.S."/>
        </authorList>
    </citation>
    <scope>NUCLEOTIDE SEQUENCE [LARGE SCALE GENOMIC DNA]</scope>
    <source>
        <strain evidence="7">CpI1-S</strain>
    </source>
</reference>
<sequence>MSAERERQVTRAFVSLANSLVDRFDVVDLLDGLTADCARLLDVESAGLLLADQHGTLHMVAASSERTRNLELLQLQRDQGPCLDCYRGGAPVSVADLRTATARWPRFVAAATQAGFVSVHALPMRLRDTVLGALGLFGTQVGTLNEDDLSLGQALAHVASVAIVQDKAATDQMVINEQLKGALSSRVVLEQAKGFLAQRGDLEMDEAFGRLRTYARDHNLRLTDVARAVVAREIPAQRLLDHAATRASRPRRSKPS</sequence>
<dbReference type="EMBL" id="JYFN01000020">
    <property type="protein sequence ID" value="KJE22716.1"/>
    <property type="molecule type" value="Genomic_DNA"/>
</dbReference>
<proteinExistence type="predicted"/>
<dbReference type="InterPro" id="IPR012074">
    <property type="entry name" value="GAF_ANTAR"/>
</dbReference>
<evidence type="ECO:0000256" key="3">
    <source>
        <dbReference type="ARBA" id="ARBA00023015"/>
    </source>
</evidence>
<accession>A0A0D8BF17</accession>
<feature type="domain" description="ANTAR" evidence="5">
    <location>
        <begin position="169"/>
        <end position="230"/>
    </location>
</feature>
<evidence type="ECO:0000256" key="4">
    <source>
        <dbReference type="ARBA" id="ARBA00023163"/>
    </source>
</evidence>
<keyword evidence="4" id="KW-0804">Transcription</keyword>
<dbReference type="PROSITE" id="PS50921">
    <property type="entry name" value="ANTAR"/>
    <property type="match status" value="1"/>
</dbReference>
<evidence type="ECO:0000256" key="2">
    <source>
        <dbReference type="ARBA" id="ARBA00022777"/>
    </source>
</evidence>
<gene>
    <name evidence="6" type="ORF">FF36_02895</name>
</gene>
<dbReference type="GO" id="GO:0003723">
    <property type="term" value="F:RNA binding"/>
    <property type="evidence" value="ECO:0007669"/>
    <property type="project" value="InterPro"/>
</dbReference>
<name>A0A0D8BF17_9ACTN</name>
<keyword evidence="1" id="KW-0808">Transferase</keyword>
<dbReference type="Pfam" id="PF13185">
    <property type="entry name" value="GAF_2"/>
    <property type="match status" value="1"/>
</dbReference>
<keyword evidence="3" id="KW-0805">Transcription regulation</keyword>
<dbReference type="PATRIC" id="fig|1502723.3.peg.2032"/>
<dbReference type="OrthoDB" id="3683444at2"/>
<dbReference type="InterPro" id="IPR011006">
    <property type="entry name" value="CheY-like_superfamily"/>
</dbReference>
<dbReference type="SMART" id="SM01012">
    <property type="entry name" value="ANTAR"/>
    <property type="match status" value="1"/>
</dbReference>
<dbReference type="RefSeq" id="WP_044885511.1">
    <property type="nucleotide sequence ID" value="NZ_JYFN01000020.1"/>
</dbReference>
<dbReference type="InterPro" id="IPR036388">
    <property type="entry name" value="WH-like_DNA-bd_sf"/>
</dbReference>
<dbReference type="Proteomes" id="UP000032545">
    <property type="component" value="Unassembled WGS sequence"/>
</dbReference>
<dbReference type="GO" id="GO:0016301">
    <property type="term" value="F:kinase activity"/>
    <property type="evidence" value="ECO:0007669"/>
    <property type="project" value="UniProtKB-KW"/>
</dbReference>
<dbReference type="Gene3D" id="1.10.10.10">
    <property type="entry name" value="Winged helix-like DNA-binding domain superfamily/Winged helix DNA-binding domain"/>
    <property type="match status" value="1"/>
</dbReference>
<dbReference type="Gene3D" id="3.30.450.40">
    <property type="match status" value="1"/>
</dbReference>
<dbReference type="AlphaFoldDB" id="A0A0D8BF17"/>
<evidence type="ECO:0000313" key="6">
    <source>
        <dbReference type="EMBL" id="KJE22716.1"/>
    </source>
</evidence>
<dbReference type="SUPFAM" id="SSF52172">
    <property type="entry name" value="CheY-like"/>
    <property type="match status" value="1"/>
</dbReference>
<keyword evidence="7" id="KW-1185">Reference proteome</keyword>
<reference evidence="7" key="1">
    <citation type="submission" date="2015-02" db="EMBL/GenBank/DDBJ databases">
        <title>Draft Genome of Frankia sp. CpI1-S.</title>
        <authorList>
            <person name="Oshone R.T."/>
            <person name="Ngom M."/>
            <person name="Ghodhbane-Gtari F."/>
            <person name="Gtari M."/>
            <person name="Morris K."/>
            <person name="Thomas K."/>
            <person name="Sen A."/>
            <person name="Tisa L.S."/>
        </authorList>
    </citation>
    <scope>NUCLEOTIDE SEQUENCE [LARGE SCALE GENOMIC DNA]</scope>
    <source>
        <strain evidence="7">CpI1-S</strain>
    </source>
</reference>
<dbReference type="InterPro" id="IPR003018">
    <property type="entry name" value="GAF"/>
</dbReference>
<dbReference type="InterPro" id="IPR005561">
    <property type="entry name" value="ANTAR"/>
</dbReference>
<evidence type="ECO:0000313" key="7">
    <source>
        <dbReference type="Proteomes" id="UP000032545"/>
    </source>
</evidence>
<comment type="caution">
    <text evidence="6">The sequence shown here is derived from an EMBL/GenBank/DDBJ whole genome shotgun (WGS) entry which is preliminary data.</text>
</comment>
<evidence type="ECO:0000259" key="5">
    <source>
        <dbReference type="PROSITE" id="PS50921"/>
    </source>
</evidence>
<keyword evidence="2" id="KW-0418">Kinase</keyword>
<dbReference type="SUPFAM" id="SSF55781">
    <property type="entry name" value="GAF domain-like"/>
    <property type="match status" value="1"/>
</dbReference>
<dbReference type="Pfam" id="PF03861">
    <property type="entry name" value="ANTAR"/>
    <property type="match status" value="1"/>
</dbReference>
<dbReference type="InterPro" id="IPR029016">
    <property type="entry name" value="GAF-like_dom_sf"/>
</dbReference>
<dbReference type="SMART" id="SM00065">
    <property type="entry name" value="GAF"/>
    <property type="match status" value="1"/>
</dbReference>